<evidence type="ECO:0000313" key="4">
    <source>
        <dbReference type="Proteomes" id="UP000624404"/>
    </source>
</evidence>
<dbReference type="AlphaFoldDB" id="A0A8H2ZKN6"/>
<dbReference type="Gene3D" id="3.40.50.720">
    <property type="entry name" value="NAD(P)-binding Rossmann-like Domain"/>
    <property type="match status" value="1"/>
</dbReference>
<accession>A0A8H2ZKN6</accession>
<comment type="caution">
    <text evidence="3">The sequence shown here is derived from an EMBL/GenBank/DDBJ whole genome shotgun (WGS) entry which is preliminary data.</text>
</comment>
<dbReference type="Pfam" id="PF13561">
    <property type="entry name" value="adh_short_C2"/>
    <property type="match status" value="1"/>
</dbReference>
<dbReference type="OrthoDB" id="5336600at2759"/>
<protein>
    <submittedName>
        <fullName evidence="3">0ef69fec-2fc4-44f8-be79-e7e7f2f6ccaa</fullName>
    </submittedName>
</protein>
<reference evidence="3" key="1">
    <citation type="submission" date="2020-10" db="EMBL/GenBank/DDBJ databases">
        <authorList>
            <person name="Kusch S."/>
        </authorList>
    </citation>
    <scope>NUCLEOTIDE SEQUENCE</scope>
    <source>
        <strain evidence="3">SwB9</strain>
    </source>
</reference>
<proteinExistence type="inferred from homology"/>
<gene>
    <name evidence="3" type="ORF">SCLTRI_LOCUS1061</name>
</gene>
<dbReference type="Proteomes" id="UP000624404">
    <property type="component" value="Unassembled WGS sequence"/>
</dbReference>
<dbReference type="PANTHER" id="PTHR43669">
    <property type="entry name" value="5-KETO-D-GLUCONATE 5-REDUCTASE"/>
    <property type="match status" value="1"/>
</dbReference>
<name>A0A8H2ZKN6_9HELO</name>
<keyword evidence="4" id="KW-1185">Reference proteome</keyword>
<keyword evidence="2" id="KW-0560">Oxidoreductase</keyword>
<organism evidence="3 4">
    <name type="scientific">Sclerotinia trifoliorum</name>
    <dbReference type="NCBI Taxonomy" id="28548"/>
    <lineage>
        <taxon>Eukaryota</taxon>
        <taxon>Fungi</taxon>
        <taxon>Dikarya</taxon>
        <taxon>Ascomycota</taxon>
        <taxon>Pezizomycotina</taxon>
        <taxon>Leotiomycetes</taxon>
        <taxon>Helotiales</taxon>
        <taxon>Sclerotiniaceae</taxon>
        <taxon>Sclerotinia</taxon>
    </lineage>
</organism>
<dbReference type="PANTHER" id="PTHR43669:SF4">
    <property type="entry name" value="SHORT-CHAIN DEHYDROGENASE"/>
    <property type="match status" value="1"/>
</dbReference>
<dbReference type="GO" id="GO:0016491">
    <property type="term" value="F:oxidoreductase activity"/>
    <property type="evidence" value="ECO:0007669"/>
    <property type="project" value="UniProtKB-KW"/>
</dbReference>
<evidence type="ECO:0000256" key="1">
    <source>
        <dbReference type="ARBA" id="ARBA00006484"/>
    </source>
</evidence>
<dbReference type="InterPro" id="IPR002347">
    <property type="entry name" value="SDR_fam"/>
</dbReference>
<evidence type="ECO:0000256" key="2">
    <source>
        <dbReference type="ARBA" id="ARBA00023002"/>
    </source>
</evidence>
<evidence type="ECO:0000313" key="3">
    <source>
        <dbReference type="EMBL" id="CAD6441271.1"/>
    </source>
</evidence>
<comment type="similarity">
    <text evidence="1">Belongs to the short-chain dehydrogenases/reductases (SDR) family.</text>
</comment>
<dbReference type="EMBL" id="CAJHIA010000004">
    <property type="protein sequence ID" value="CAD6441271.1"/>
    <property type="molecule type" value="Genomic_DNA"/>
</dbReference>
<sequence>MSNIILILGGGPNVGLNVARVFSTKGSYKTVSVSRTPKGELTKATDLSIQADFNDPNSIKTIFDEVKQKFGVPNVVVYNAYSYTPCANPLAIPVEQFNKDLNVVVTSAYAAAYEAVEGFKTLPEGITKTFIYNGNITNRRPMPGMLAIGMGKSAVAHLIHAASELYKKDGYRFYWADERTPEGGMIGYEINGEAHGDFFYELATSEKPLPWDATFVAGKGYVDFHGYFCWKA</sequence>
<dbReference type="InterPro" id="IPR036291">
    <property type="entry name" value="NAD(P)-bd_dom_sf"/>
</dbReference>
<dbReference type="SUPFAM" id="SSF51735">
    <property type="entry name" value="NAD(P)-binding Rossmann-fold domains"/>
    <property type="match status" value="1"/>
</dbReference>